<dbReference type="Proteomes" id="UP000499080">
    <property type="component" value="Unassembled WGS sequence"/>
</dbReference>
<dbReference type="AlphaFoldDB" id="A0A4Y2DDG8"/>
<reference evidence="1 2" key="1">
    <citation type="journal article" date="2019" name="Sci. Rep.">
        <title>Orb-weaving spider Araneus ventricosus genome elucidates the spidroin gene catalogue.</title>
        <authorList>
            <person name="Kono N."/>
            <person name="Nakamura H."/>
            <person name="Ohtoshi R."/>
            <person name="Moran D.A.P."/>
            <person name="Shinohara A."/>
            <person name="Yoshida Y."/>
            <person name="Fujiwara M."/>
            <person name="Mori M."/>
            <person name="Tomita M."/>
            <person name="Arakawa K."/>
        </authorList>
    </citation>
    <scope>NUCLEOTIDE SEQUENCE [LARGE SCALE GENOMIC DNA]</scope>
</reference>
<protein>
    <submittedName>
        <fullName evidence="1">Uncharacterized protein</fullName>
    </submittedName>
</protein>
<comment type="caution">
    <text evidence="1">The sequence shown here is derived from an EMBL/GenBank/DDBJ whole genome shotgun (WGS) entry which is preliminary data.</text>
</comment>
<sequence>MSGNHDAFFATVVPSLFLEEPTKVVYMYHHSHAQNQETAMSCCRRFVVLVTYRRYTVEKQGYLRTVITHKKNYCIPSFDYEKGYGIPSKNFSSVLCN</sequence>
<organism evidence="1 2">
    <name type="scientific">Araneus ventricosus</name>
    <name type="common">Orbweaver spider</name>
    <name type="synonym">Epeira ventricosa</name>
    <dbReference type="NCBI Taxonomy" id="182803"/>
    <lineage>
        <taxon>Eukaryota</taxon>
        <taxon>Metazoa</taxon>
        <taxon>Ecdysozoa</taxon>
        <taxon>Arthropoda</taxon>
        <taxon>Chelicerata</taxon>
        <taxon>Arachnida</taxon>
        <taxon>Araneae</taxon>
        <taxon>Araneomorphae</taxon>
        <taxon>Entelegynae</taxon>
        <taxon>Araneoidea</taxon>
        <taxon>Araneidae</taxon>
        <taxon>Araneus</taxon>
    </lineage>
</organism>
<dbReference type="EMBL" id="BGPR01000350">
    <property type="protein sequence ID" value="GBM14852.1"/>
    <property type="molecule type" value="Genomic_DNA"/>
</dbReference>
<name>A0A4Y2DDG8_ARAVE</name>
<accession>A0A4Y2DDG8</accession>
<evidence type="ECO:0000313" key="2">
    <source>
        <dbReference type="Proteomes" id="UP000499080"/>
    </source>
</evidence>
<proteinExistence type="predicted"/>
<gene>
    <name evidence="1" type="ORF">AVEN_28582_1</name>
</gene>
<evidence type="ECO:0000313" key="1">
    <source>
        <dbReference type="EMBL" id="GBM14852.1"/>
    </source>
</evidence>
<keyword evidence="2" id="KW-1185">Reference proteome</keyword>